<feature type="coiled-coil region" evidence="2">
    <location>
        <begin position="672"/>
        <end position="707"/>
    </location>
</feature>
<name>A0A815Q4H4_ADIRI</name>
<dbReference type="EMBL" id="CAJNOR010003909">
    <property type="protein sequence ID" value="CAF1458707.1"/>
    <property type="molecule type" value="Genomic_DNA"/>
</dbReference>
<gene>
    <name evidence="7" type="ORF">XAT740_LOCUS37310</name>
</gene>
<dbReference type="Pfam" id="PF00686">
    <property type="entry name" value="CBM_20"/>
    <property type="match status" value="1"/>
</dbReference>
<dbReference type="Gene3D" id="2.60.40.10">
    <property type="entry name" value="Immunoglobulins"/>
    <property type="match status" value="1"/>
</dbReference>
<evidence type="ECO:0000313" key="8">
    <source>
        <dbReference type="Proteomes" id="UP000663828"/>
    </source>
</evidence>
<dbReference type="PANTHER" id="PTHR22958:SF1">
    <property type="entry name" value="GLYCEROPHOSPHOCHOLINE PHOSPHODIESTERASE GPCPD1"/>
    <property type="match status" value="1"/>
</dbReference>
<dbReference type="SUPFAM" id="SSF51695">
    <property type="entry name" value="PLC-like phosphodiesterases"/>
    <property type="match status" value="1"/>
</dbReference>
<dbReference type="InterPro" id="IPR013784">
    <property type="entry name" value="Carb-bd-like_fold"/>
</dbReference>
<feature type="domain" description="CBM20" evidence="5">
    <location>
        <begin position="1"/>
        <end position="116"/>
    </location>
</feature>
<dbReference type="GO" id="GO:0047389">
    <property type="term" value="F:glycerophosphocholine phosphodiesterase activity"/>
    <property type="evidence" value="ECO:0007669"/>
    <property type="project" value="TreeGrafter"/>
</dbReference>
<dbReference type="AlphaFoldDB" id="A0A815Q4H4"/>
<keyword evidence="2" id="KW-0175">Coiled coil</keyword>
<feature type="domain" description="GP-PDE" evidence="6">
    <location>
        <begin position="373"/>
        <end position="664"/>
    </location>
</feature>
<dbReference type="PANTHER" id="PTHR22958">
    <property type="entry name" value="GLYCEROPHOSPHORYL DIESTER PHOSPHODIESTERASE"/>
    <property type="match status" value="1"/>
</dbReference>
<evidence type="ECO:0000313" key="7">
    <source>
        <dbReference type="EMBL" id="CAF1458707.1"/>
    </source>
</evidence>
<dbReference type="GO" id="GO:0046475">
    <property type="term" value="P:glycerophospholipid catabolic process"/>
    <property type="evidence" value="ECO:0007669"/>
    <property type="project" value="TreeGrafter"/>
</dbReference>
<feature type="compositionally biased region" description="Basic and acidic residues" evidence="3">
    <location>
        <begin position="339"/>
        <end position="358"/>
    </location>
</feature>
<dbReference type="PROSITE" id="PS51166">
    <property type="entry name" value="CBM20"/>
    <property type="match status" value="1"/>
</dbReference>
<proteinExistence type="predicted"/>
<evidence type="ECO:0000259" key="6">
    <source>
        <dbReference type="PROSITE" id="PS51704"/>
    </source>
</evidence>
<dbReference type="InterPro" id="IPR017946">
    <property type="entry name" value="PLC-like_Pdiesterase_TIM-brl"/>
</dbReference>
<feature type="compositionally biased region" description="Low complexity" evidence="3">
    <location>
        <begin position="359"/>
        <end position="373"/>
    </location>
</feature>
<dbReference type="InterPro" id="IPR030395">
    <property type="entry name" value="GP_PDE_dom"/>
</dbReference>
<evidence type="ECO:0000256" key="4">
    <source>
        <dbReference type="SAM" id="Phobius"/>
    </source>
</evidence>
<dbReference type="Pfam" id="PF03009">
    <property type="entry name" value="GDPD"/>
    <property type="match status" value="1"/>
</dbReference>
<keyword evidence="4" id="KW-0812">Transmembrane</keyword>
<dbReference type="SMART" id="SM01065">
    <property type="entry name" value="CBM_2"/>
    <property type="match status" value="1"/>
</dbReference>
<dbReference type="GO" id="GO:2001070">
    <property type="term" value="F:starch binding"/>
    <property type="evidence" value="ECO:0007669"/>
    <property type="project" value="InterPro"/>
</dbReference>
<protein>
    <recommendedName>
        <fullName evidence="9">Glycerophosphocholine phosphodiesterase GPCPD1</fullName>
    </recommendedName>
</protein>
<dbReference type="InterPro" id="IPR002044">
    <property type="entry name" value="CBM20"/>
</dbReference>
<dbReference type="Gene3D" id="3.20.20.190">
    <property type="entry name" value="Phosphatidylinositol (PI) phosphodiesterase"/>
    <property type="match status" value="1"/>
</dbReference>
<keyword evidence="4" id="KW-1133">Transmembrane helix</keyword>
<keyword evidence="4" id="KW-0472">Membrane</keyword>
<dbReference type="Pfam" id="PF25329">
    <property type="entry name" value="C2_GDE1"/>
    <property type="match status" value="1"/>
</dbReference>
<accession>A0A815Q4H4</accession>
<dbReference type="SUPFAM" id="SSF49452">
    <property type="entry name" value="Starch-binding domain-like"/>
    <property type="match status" value="1"/>
</dbReference>
<evidence type="ECO:0000256" key="2">
    <source>
        <dbReference type="SAM" id="Coils"/>
    </source>
</evidence>
<keyword evidence="8" id="KW-1185">Reference proteome</keyword>
<evidence type="ECO:0008006" key="9">
    <source>
        <dbReference type="Google" id="ProtNLM"/>
    </source>
</evidence>
<comment type="caution">
    <text evidence="7">The sequence shown here is derived from an EMBL/GenBank/DDBJ whole genome shotgun (WGS) entry which is preliminary data.</text>
</comment>
<sequence length="833" mass="95463">MIRRVVYDVEFRVLVKEKLSSCDSVLITGSCEQLGEWLPNRCVPLSRIDRTEDGELWSTNIKIHGTDKIRYRYVIAQIVRMDDDMNLIVKKWETFKEARQLCFHSIDSADPTDAQQPDEYPAIFGCHRGIHRTDIGWLTGQTEIQLRFHSNALHIWSSKLRDKTLSLRVSPIDLTYQQENEEVTSDSLNQQYPSTSKIFIQSAILRLSGCETNFQGDYGAVIEKDDYIIVKVQTFEPENVAYHIDFYLVDETSPLRKHIGFAYLLPIHSNLESNDNKHLNRTVPIIGLKHNPIGQIKIDVLHITSLEGVTQKFLVTQSKYWREGRRPVNVGHRGLGKTNGEHNPSKHSSSDPLRHRSSDPSVSVPSTQSSASTMPSTTRPVQTKFVSENTLASFKGAFQLGFDFVEFDVQLSKDKVPVVYHDFQVAITLKRKVQQAELFAVPVKDLTLPQLQSLKIHHASETDVSKADEEVEEDDQSGQKNFRSLFPTLQELFEQLDPHLGFNVEIKYAMEYRQGGCEQNYYFERNEYIDCILRCLIAHAGKRVIVLSTFDPDCASMLRRKQTLFPVLFLTQGDKGDWPQFLDVRTWSINIGLCFTVAEHLSGLTAPALDILSDKDFVKHVKENGKLLFIWGDEASNKDVSKSLIDLKVDGLIFDHVAELKDEHSATENLFIAEEREELEVLNNIRQKQLELKHHQLLQELESLKNARETQNFSTSSTPMSSSTTDANFKHLMNTLDKTHITSMILRLFNALLGFLTRPYIAVQKHLVLTLQSYFPVELDEKVWYILFGFLTFCLLLIAYVLSQCVTITDADDDPVYRRKQLYAAQRRPKKTN</sequence>
<dbReference type="InterPro" id="IPR057506">
    <property type="entry name" value="C2_GPCPD1"/>
</dbReference>
<feature type="transmembrane region" description="Helical" evidence="4">
    <location>
        <begin position="783"/>
        <end position="802"/>
    </location>
</feature>
<organism evidence="7 8">
    <name type="scientific">Adineta ricciae</name>
    <name type="common">Rotifer</name>
    <dbReference type="NCBI Taxonomy" id="249248"/>
    <lineage>
        <taxon>Eukaryota</taxon>
        <taxon>Metazoa</taxon>
        <taxon>Spiralia</taxon>
        <taxon>Gnathifera</taxon>
        <taxon>Rotifera</taxon>
        <taxon>Eurotatoria</taxon>
        <taxon>Bdelloidea</taxon>
        <taxon>Adinetida</taxon>
        <taxon>Adinetidae</taxon>
        <taxon>Adineta</taxon>
    </lineage>
</organism>
<dbReference type="Proteomes" id="UP000663828">
    <property type="component" value="Unassembled WGS sequence"/>
</dbReference>
<dbReference type="InterPro" id="IPR051578">
    <property type="entry name" value="GDPD"/>
</dbReference>
<dbReference type="PROSITE" id="PS51704">
    <property type="entry name" value="GP_PDE"/>
    <property type="match status" value="1"/>
</dbReference>
<evidence type="ECO:0000256" key="1">
    <source>
        <dbReference type="ARBA" id="ARBA00022801"/>
    </source>
</evidence>
<evidence type="ECO:0000259" key="5">
    <source>
        <dbReference type="PROSITE" id="PS51166"/>
    </source>
</evidence>
<evidence type="ECO:0000256" key="3">
    <source>
        <dbReference type="SAM" id="MobiDB-lite"/>
    </source>
</evidence>
<dbReference type="InterPro" id="IPR013783">
    <property type="entry name" value="Ig-like_fold"/>
</dbReference>
<keyword evidence="1" id="KW-0378">Hydrolase</keyword>
<feature type="region of interest" description="Disordered" evidence="3">
    <location>
        <begin position="326"/>
        <end position="382"/>
    </location>
</feature>
<reference evidence="7" key="1">
    <citation type="submission" date="2021-02" db="EMBL/GenBank/DDBJ databases">
        <authorList>
            <person name="Nowell W R."/>
        </authorList>
    </citation>
    <scope>NUCLEOTIDE SEQUENCE</scope>
</reference>